<dbReference type="InterPro" id="IPR005829">
    <property type="entry name" value="Sugar_transporter_CS"/>
</dbReference>
<comment type="subcellular location">
    <subcellularLocation>
        <location evidence="1">Membrane</location>
        <topology evidence="1">Multi-pass membrane protein</topology>
    </subcellularLocation>
</comment>
<keyword evidence="6 8" id="KW-0472">Membrane</keyword>
<dbReference type="GO" id="GO:0016020">
    <property type="term" value="C:membrane"/>
    <property type="evidence" value="ECO:0007669"/>
    <property type="project" value="UniProtKB-SubCell"/>
</dbReference>
<evidence type="ECO:0000256" key="3">
    <source>
        <dbReference type="ARBA" id="ARBA00022448"/>
    </source>
</evidence>
<reference evidence="10" key="1">
    <citation type="submission" date="2022-06" db="EMBL/GenBank/DDBJ databases">
        <title>Complete genome sequences of two strains of the flax pathogen Septoria linicola.</title>
        <authorList>
            <person name="Lapalu N."/>
            <person name="Simon A."/>
            <person name="Demenou B."/>
            <person name="Paumier D."/>
            <person name="Guillot M.-P."/>
            <person name="Gout L."/>
            <person name="Valade R."/>
        </authorList>
    </citation>
    <scope>NUCLEOTIDE SEQUENCE</scope>
    <source>
        <strain evidence="10">SE15195</strain>
    </source>
</reference>
<evidence type="ECO:0000256" key="6">
    <source>
        <dbReference type="ARBA" id="ARBA00023136"/>
    </source>
</evidence>
<organism evidence="10 11">
    <name type="scientific">Septoria linicola</name>
    <dbReference type="NCBI Taxonomy" id="215465"/>
    <lineage>
        <taxon>Eukaryota</taxon>
        <taxon>Fungi</taxon>
        <taxon>Dikarya</taxon>
        <taxon>Ascomycota</taxon>
        <taxon>Pezizomycotina</taxon>
        <taxon>Dothideomycetes</taxon>
        <taxon>Dothideomycetidae</taxon>
        <taxon>Mycosphaerellales</taxon>
        <taxon>Mycosphaerellaceae</taxon>
        <taxon>Septoria</taxon>
    </lineage>
</organism>
<dbReference type="PANTHER" id="PTHR48022">
    <property type="entry name" value="PLASTIDIC GLUCOSE TRANSPORTER 4"/>
    <property type="match status" value="1"/>
</dbReference>
<name>A0A9Q9ASV1_9PEZI</name>
<evidence type="ECO:0000256" key="2">
    <source>
        <dbReference type="ARBA" id="ARBA00010992"/>
    </source>
</evidence>
<dbReference type="PRINTS" id="PR00171">
    <property type="entry name" value="SUGRTRNSPORT"/>
</dbReference>
<feature type="transmembrane region" description="Helical" evidence="8">
    <location>
        <begin position="187"/>
        <end position="206"/>
    </location>
</feature>
<feature type="transmembrane region" description="Helical" evidence="8">
    <location>
        <begin position="123"/>
        <end position="142"/>
    </location>
</feature>
<feature type="transmembrane region" description="Helical" evidence="8">
    <location>
        <begin position="371"/>
        <end position="396"/>
    </location>
</feature>
<keyword evidence="3 7" id="KW-0813">Transport</keyword>
<accession>A0A9Q9ASV1</accession>
<keyword evidence="5 8" id="KW-1133">Transmembrane helix</keyword>
<keyword evidence="10" id="KW-0762">Sugar transport</keyword>
<dbReference type="Gene3D" id="1.20.1250.20">
    <property type="entry name" value="MFS general substrate transporter like domains"/>
    <property type="match status" value="1"/>
</dbReference>
<feature type="transmembrane region" description="Helical" evidence="8">
    <location>
        <begin position="12"/>
        <end position="30"/>
    </location>
</feature>
<evidence type="ECO:0000256" key="5">
    <source>
        <dbReference type="ARBA" id="ARBA00022989"/>
    </source>
</evidence>
<protein>
    <submittedName>
        <fullName evidence="10">Major facilitator, sugar transporter, major facilitator superfamily</fullName>
    </submittedName>
</protein>
<feature type="transmembrane region" description="Helical" evidence="8">
    <location>
        <begin position="154"/>
        <end position="175"/>
    </location>
</feature>
<feature type="transmembrane region" description="Helical" evidence="8">
    <location>
        <begin position="64"/>
        <end position="83"/>
    </location>
</feature>
<evidence type="ECO:0000313" key="11">
    <source>
        <dbReference type="Proteomes" id="UP001056384"/>
    </source>
</evidence>
<feature type="transmembrane region" description="Helical" evidence="8">
    <location>
        <begin position="440"/>
        <end position="457"/>
    </location>
</feature>
<dbReference type="GO" id="GO:0005351">
    <property type="term" value="F:carbohydrate:proton symporter activity"/>
    <property type="evidence" value="ECO:0007669"/>
    <property type="project" value="TreeGrafter"/>
</dbReference>
<dbReference type="Pfam" id="PF00083">
    <property type="entry name" value="Sugar_tr"/>
    <property type="match status" value="1"/>
</dbReference>
<feature type="transmembrane region" description="Helical" evidence="8">
    <location>
        <begin position="417"/>
        <end position="434"/>
    </location>
</feature>
<evidence type="ECO:0000256" key="7">
    <source>
        <dbReference type="RuleBase" id="RU003346"/>
    </source>
</evidence>
<dbReference type="InterPro" id="IPR003663">
    <property type="entry name" value="Sugar/inositol_transpt"/>
</dbReference>
<gene>
    <name evidence="10" type="ORF">Slin15195_G058870</name>
</gene>
<feature type="transmembrane region" description="Helical" evidence="8">
    <location>
        <begin position="340"/>
        <end position="359"/>
    </location>
</feature>
<evidence type="ECO:0000259" key="9">
    <source>
        <dbReference type="PROSITE" id="PS50850"/>
    </source>
</evidence>
<evidence type="ECO:0000313" key="10">
    <source>
        <dbReference type="EMBL" id="USW52568.1"/>
    </source>
</evidence>
<dbReference type="SUPFAM" id="SSF103473">
    <property type="entry name" value="MFS general substrate transporter"/>
    <property type="match status" value="1"/>
</dbReference>
<dbReference type="PROSITE" id="PS00216">
    <property type="entry name" value="SUGAR_TRANSPORT_1"/>
    <property type="match status" value="1"/>
</dbReference>
<sequence length="518" mass="57447">MLRLQGKQLELAQTLLVVLPSFVLFGYNLSGLGGLVSIKDWSQTFPTIDTVTTTGMEKSRRSTIQGVVVATLTLGAIFGSLSCSWAGDRLGRRRTVFIAAVLTLIGEALECSSFFIAQLVVGRFLLGIGVGVLSTTVPVWQTECSQAKNRGQHVVIDGVFMAVGYVLQAWINLAFFQIKAGSLSWRLPIVLPTFVSVVLIVSVYFFPESPRWLSAQGKFEQARHNLALLRDVSPNSLEVSSEMAAIELALEETTRAARKRDLFIMGEYKIFYRFALCMVIQFLQQWSGTNLISVYSTIIFQQGLGLSSQMSRIMSGACLTFKLLSTFVAFFCIDRYGRRKLFMVSGAGMSGCMVALAVASSMPKSNYAAQIVSVFFVFLFNFFVPIGFLGANYLYCTEVAPSRLRMPMTSFSTANHWLWNFVILMVTPVAVDTIGYRYYFVYAILGACIPVCVFLFYPETNGRSVEQIDELFREHATIAAIVKASLKPPISQTEQLEIIREKEAHGSNSVQIESKLDA</sequence>
<dbReference type="AlphaFoldDB" id="A0A9Q9ASV1"/>
<dbReference type="PANTHER" id="PTHR48022:SF45">
    <property type="entry name" value="MAJOR FACILITATOR SUPERFAMILY (MFS) PROFILE DOMAIN-CONTAINING PROTEIN-RELATED"/>
    <property type="match status" value="1"/>
</dbReference>
<dbReference type="InterPro" id="IPR036259">
    <property type="entry name" value="MFS_trans_sf"/>
</dbReference>
<feature type="transmembrane region" description="Helical" evidence="8">
    <location>
        <begin position="313"/>
        <end position="333"/>
    </location>
</feature>
<evidence type="ECO:0000256" key="1">
    <source>
        <dbReference type="ARBA" id="ARBA00004141"/>
    </source>
</evidence>
<feature type="transmembrane region" description="Helical" evidence="8">
    <location>
        <begin position="95"/>
        <end position="117"/>
    </location>
</feature>
<dbReference type="Proteomes" id="UP001056384">
    <property type="component" value="Chromosome 4"/>
</dbReference>
<keyword evidence="4 8" id="KW-0812">Transmembrane</keyword>
<dbReference type="FunFam" id="1.20.1250.20:FF:000090">
    <property type="entry name" value="MFS sugar transporter, putative"/>
    <property type="match status" value="1"/>
</dbReference>
<dbReference type="EMBL" id="CP099421">
    <property type="protein sequence ID" value="USW52568.1"/>
    <property type="molecule type" value="Genomic_DNA"/>
</dbReference>
<dbReference type="NCBIfam" id="TIGR00879">
    <property type="entry name" value="SP"/>
    <property type="match status" value="1"/>
</dbReference>
<dbReference type="OrthoDB" id="6612291at2759"/>
<keyword evidence="11" id="KW-1185">Reference proteome</keyword>
<dbReference type="InterPro" id="IPR005828">
    <property type="entry name" value="MFS_sugar_transport-like"/>
</dbReference>
<comment type="similarity">
    <text evidence="2 7">Belongs to the major facilitator superfamily. Sugar transporter (TC 2.A.1.1) family.</text>
</comment>
<dbReference type="PROSITE" id="PS50850">
    <property type="entry name" value="MFS"/>
    <property type="match status" value="1"/>
</dbReference>
<proteinExistence type="inferred from homology"/>
<evidence type="ECO:0000256" key="8">
    <source>
        <dbReference type="SAM" id="Phobius"/>
    </source>
</evidence>
<dbReference type="InterPro" id="IPR020846">
    <property type="entry name" value="MFS_dom"/>
</dbReference>
<feature type="domain" description="Major facilitator superfamily (MFS) profile" evidence="9">
    <location>
        <begin position="14"/>
        <end position="461"/>
    </location>
</feature>
<dbReference type="InterPro" id="IPR050360">
    <property type="entry name" value="MFS_Sugar_Transporters"/>
</dbReference>
<evidence type="ECO:0000256" key="4">
    <source>
        <dbReference type="ARBA" id="ARBA00022692"/>
    </source>
</evidence>